<dbReference type="GO" id="GO:0012505">
    <property type="term" value="C:endomembrane system"/>
    <property type="evidence" value="ECO:0007669"/>
    <property type="project" value="UniProtKB-SubCell"/>
</dbReference>
<evidence type="ECO:0000313" key="8">
    <source>
        <dbReference type="EMBL" id="ORY30502.1"/>
    </source>
</evidence>
<dbReference type="GO" id="GO:0006865">
    <property type="term" value="P:amino acid transport"/>
    <property type="evidence" value="ECO:0007669"/>
    <property type="project" value="UniProtKB-KW"/>
</dbReference>
<comment type="function">
    <text evidence="7">Vacuolar effluxer which mediate the efflux of amino acids resulting from autophagic degradation. The release of autophagic amino acids allows the maintenance of protein synthesis and viability during nitrogen starvation.</text>
</comment>
<gene>
    <name evidence="8" type="ORF">BCR33DRAFT_841806</name>
</gene>
<dbReference type="AlphaFoldDB" id="A0A1Y2B6N4"/>
<keyword evidence="3 7" id="KW-0813">Transport</keyword>
<keyword evidence="9" id="KW-1185">Reference proteome</keyword>
<dbReference type="SUPFAM" id="SSF103473">
    <property type="entry name" value="MFS general substrate transporter"/>
    <property type="match status" value="1"/>
</dbReference>
<dbReference type="InterPro" id="IPR050495">
    <property type="entry name" value="ATG22/LtaA_families"/>
</dbReference>
<dbReference type="InterPro" id="IPR036259">
    <property type="entry name" value="MFS_trans_sf"/>
</dbReference>
<dbReference type="PANTHER" id="PTHR23519:SF1">
    <property type="entry name" value="AUTOPHAGY-RELATED PROTEIN 22"/>
    <property type="match status" value="1"/>
</dbReference>
<keyword evidence="7" id="KW-0029">Amino-acid transport</keyword>
<name>A0A1Y2B6N4_9FUNG</name>
<evidence type="ECO:0000256" key="2">
    <source>
        <dbReference type="ARBA" id="ARBA00006978"/>
    </source>
</evidence>
<keyword evidence="6 7" id="KW-0472">Membrane</keyword>
<reference evidence="8 9" key="1">
    <citation type="submission" date="2016-07" db="EMBL/GenBank/DDBJ databases">
        <title>Pervasive Adenine N6-methylation of Active Genes in Fungi.</title>
        <authorList>
            <consortium name="DOE Joint Genome Institute"/>
            <person name="Mondo S.J."/>
            <person name="Dannebaum R.O."/>
            <person name="Kuo R.C."/>
            <person name="Labutti K."/>
            <person name="Haridas S."/>
            <person name="Kuo A."/>
            <person name="Salamov A."/>
            <person name="Ahrendt S.R."/>
            <person name="Lipzen A."/>
            <person name="Sullivan W."/>
            <person name="Andreopoulos W.B."/>
            <person name="Clum A."/>
            <person name="Lindquist E."/>
            <person name="Daum C."/>
            <person name="Ramamoorthy G.K."/>
            <person name="Gryganskyi A."/>
            <person name="Culley D."/>
            <person name="Magnuson J.K."/>
            <person name="James T.Y."/>
            <person name="O'Malley M.A."/>
            <person name="Stajich J.E."/>
            <person name="Spatafora J.W."/>
            <person name="Visel A."/>
            <person name="Grigoriev I.V."/>
        </authorList>
    </citation>
    <scope>NUCLEOTIDE SEQUENCE [LARGE SCALE GENOMIC DNA]</scope>
    <source>
        <strain evidence="8 9">JEL800</strain>
    </source>
</reference>
<feature type="transmembrane region" description="Helical" evidence="7">
    <location>
        <begin position="326"/>
        <end position="347"/>
    </location>
</feature>
<feature type="transmembrane region" description="Helical" evidence="7">
    <location>
        <begin position="269"/>
        <end position="290"/>
    </location>
</feature>
<dbReference type="GO" id="GO:0006914">
    <property type="term" value="P:autophagy"/>
    <property type="evidence" value="ECO:0007669"/>
    <property type="project" value="UniProtKB-KW"/>
</dbReference>
<evidence type="ECO:0000256" key="7">
    <source>
        <dbReference type="RuleBase" id="RU363073"/>
    </source>
</evidence>
<dbReference type="Proteomes" id="UP000193642">
    <property type="component" value="Unassembled WGS sequence"/>
</dbReference>
<organism evidence="8 9">
    <name type="scientific">Rhizoclosmatium globosum</name>
    <dbReference type="NCBI Taxonomy" id="329046"/>
    <lineage>
        <taxon>Eukaryota</taxon>
        <taxon>Fungi</taxon>
        <taxon>Fungi incertae sedis</taxon>
        <taxon>Chytridiomycota</taxon>
        <taxon>Chytridiomycota incertae sedis</taxon>
        <taxon>Chytridiomycetes</taxon>
        <taxon>Chytridiales</taxon>
        <taxon>Chytriomycetaceae</taxon>
        <taxon>Rhizoclosmatium</taxon>
    </lineage>
</organism>
<dbReference type="EMBL" id="MCGO01000082">
    <property type="protein sequence ID" value="ORY30502.1"/>
    <property type="molecule type" value="Genomic_DNA"/>
</dbReference>
<protein>
    <recommendedName>
        <fullName evidence="7">Autophagy-related protein</fullName>
    </recommendedName>
</protein>
<dbReference type="STRING" id="329046.A0A1Y2B6N4"/>
<feature type="transmembrane region" description="Helical" evidence="7">
    <location>
        <begin position="146"/>
        <end position="166"/>
    </location>
</feature>
<sequence>MSDEKKVDRSTVEEEYNPDAIASPEKYMRSVAVVSIYELWSYYLFYNGDNGGGPNGGFAGLVGNMQNINANDNWVAYNATLKPEDAYPAGSTCGNGNPACMIGYGNNQIPQIALSLLQSAVSQFCVAVILITLGGLGDYKTYGRTFLFWSSLVSIALHFVFVGINVHSGQWILATVLLMICNISYQMSLSFFFAAFPRLAAHMPTVYEKIDAGCTVREVDEEIAIQRGRISMISTYWSNIGWAVPLLLNVGVIYALNPNPDVSQVDFTFNANALLFGIYWLVFAIPYFILDKKRPGPEIPAGVNVYTEGLVQAREALKLAKKLPNAWWYIVGFFLFCDGTNSSNLILGNYLQPQYVSYNILQNNLFSLAQAVASMAGCIIFWKIQLWFKLETKTMLQTSNLLTLLLFAWGIVGLFSKTMGYRSLGEFWFYNIAVGLWSAPFWALQNTYLSELIPGKKAYLFFGLFGIMNKCSAFMGPLVNFIIATLAPSQDADYIGFIPCTVMALIGFIIIQRTDPVKGRADVLVYEQAEAEYEEQQLGRKAVA</sequence>
<comment type="caution">
    <text evidence="8">The sequence shown here is derived from an EMBL/GenBank/DDBJ whole genome shotgun (WGS) entry which is preliminary data.</text>
</comment>
<feature type="transmembrane region" description="Helical" evidence="7">
    <location>
        <begin position="172"/>
        <end position="196"/>
    </location>
</feature>
<evidence type="ECO:0000256" key="4">
    <source>
        <dbReference type="ARBA" id="ARBA00022692"/>
    </source>
</evidence>
<feature type="non-terminal residue" evidence="8">
    <location>
        <position position="1"/>
    </location>
</feature>
<dbReference type="Gene3D" id="1.20.1250.20">
    <property type="entry name" value="MFS general substrate transporter like domains"/>
    <property type="match status" value="1"/>
</dbReference>
<evidence type="ECO:0000256" key="6">
    <source>
        <dbReference type="ARBA" id="ARBA00023136"/>
    </source>
</evidence>
<keyword evidence="4 7" id="KW-0812">Transmembrane</keyword>
<feature type="transmembrane region" description="Helical" evidence="7">
    <location>
        <begin position="367"/>
        <end position="388"/>
    </location>
</feature>
<keyword evidence="7" id="KW-0072">Autophagy</keyword>
<dbReference type="GO" id="GO:0005774">
    <property type="term" value="C:vacuolar membrane"/>
    <property type="evidence" value="ECO:0007669"/>
    <property type="project" value="UniProtKB-SubCell"/>
</dbReference>
<evidence type="ECO:0000256" key="1">
    <source>
        <dbReference type="ARBA" id="ARBA00004127"/>
    </source>
</evidence>
<evidence type="ECO:0000256" key="3">
    <source>
        <dbReference type="ARBA" id="ARBA00022448"/>
    </source>
</evidence>
<comment type="similarity">
    <text evidence="2 7">Belongs to the ATG22 family.</text>
</comment>
<dbReference type="OrthoDB" id="2131470at2759"/>
<feature type="transmembrane region" description="Helical" evidence="7">
    <location>
        <begin position="458"/>
        <end position="482"/>
    </location>
</feature>
<feature type="transmembrane region" description="Helical" evidence="7">
    <location>
        <begin position="400"/>
        <end position="421"/>
    </location>
</feature>
<evidence type="ECO:0000256" key="5">
    <source>
        <dbReference type="ARBA" id="ARBA00022989"/>
    </source>
</evidence>
<accession>A0A1Y2B6N4</accession>
<dbReference type="Pfam" id="PF11700">
    <property type="entry name" value="ATG22"/>
    <property type="match status" value="1"/>
</dbReference>
<feature type="transmembrane region" description="Helical" evidence="7">
    <location>
        <begin position="112"/>
        <end position="134"/>
    </location>
</feature>
<dbReference type="InterPro" id="IPR024671">
    <property type="entry name" value="Atg22-like"/>
</dbReference>
<evidence type="ECO:0000313" key="9">
    <source>
        <dbReference type="Proteomes" id="UP000193642"/>
    </source>
</evidence>
<dbReference type="PANTHER" id="PTHR23519">
    <property type="entry name" value="AUTOPHAGY-RELATED PROTEIN 22"/>
    <property type="match status" value="1"/>
</dbReference>
<feature type="transmembrane region" description="Helical" evidence="7">
    <location>
        <begin position="494"/>
        <end position="511"/>
    </location>
</feature>
<proteinExistence type="inferred from homology"/>
<feature type="transmembrane region" description="Helical" evidence="7">
    <location>
        <begin position="427"/>
        <end position="446"/>
    </location>
</feature>
<feature type="transmembrane region" description="Helical" evidence="7">
    <location>
        <begin position="236"/>
        <end position="257"/>
    </location>
</feature>
<comment type="subcellular location">
    <subcellularLocation>
        <location evidence="1">Endomembrane system</location>
        <topology evidence="1">Multi-pass membrane protein</topology>
    </subcellularLocation>
    <subcellularLocation>
        <location evidence="7">Vacuole membrane</location>
        <topology evidence="7">Multi-pass membrane protein</topology>
    </subcellularLocation>
</comment>
<keyword evidence="7" id="KW-0926">Vacuole</keyword>
<keyword evidence="5 7" id="KW-1133">Transmembrane helix</keyword>